<evidence type="ECO:0000313" key="2">
    <source>
        <dbReference type="EMBL" id="PBJ86951.1"/>
    </source>
</evidence>
<dbReference type="EMBL" id="FFEF01000007">
    <property type="protein sequence ID" value="CWT95664.1"/>
    <property type="molecule type" value="Genomic_DNA"/>
</dbReference>
<organism evidence="1 5">
    <name type="scientific">Neisseria meningitidis</name>
    <dbReference type="NCBI Taxonomy" id="487"/>
    <lineage>
        <taxon>Bacteria</taxon>
        <taxon>Pseudomonadati</taxon>
        <taxon>Pseudomonadota</taxon>
        <taxon>Betaproteobacteria</taxon>
        <taxon>Neisseriales</taxon>
        <taxon>Neisseriaceae</taxon>
        <taxon>Neisseria</taxon>
    </lineage>
</organism>
<name>A0A112QHE2_NEIME</name>
<dbReference type="EMBL" id="NTLY01000002">
    <property type="protein sequence ID" value="PBJ88272.1"/>
    <property type="molecule type" value="Genomic_DNA"/>
</dbReference>
<evidence type="ECO:0000313" key="4">
    <source>
        <dbReference type="EMBL" id="PBJ88272.1"/>
    </source>
</evidence>
<dbReference type="EMBL" id="NTLY01000005">
    <property type="protein sequence ID" value="PBJ86951.1"/>
    <property type="molecule type" value="Genomic_DNA"/>
</dbReference>
<reference evidence="1 5" key="1">
    <citation type="submission" date="2016-02" db="EMBL/GenBank/DDBJ databases">
        <authorList>
            <consortium name="Pathogen Informatics"/>
        </authorList>
    </citation>
    <scope>NUCLEOTIDE SEQUENCE [LARGE SCALE GENOMIC DNA]</scope>
    <source>
        <strain evidence="1 5">2842STDY5881531</strain>
    </source>
</reference>
<protein>
    <submittedName>
        <fullName evidence="1">Uncharacterized protein</fullName>
    </submittedName>
</protein>
<evidence type="ECO:0000313" key="5">
    <source>
        <dbReference type="Proteomes" id="UP000069876"/>
    </source>
</evidence>
<dbReference type="Proteomes" id="UP000069876">
    <property type="component" value="Unassembled WGS sequence"/>
</dbReference>
<dbReference type="RefSeq" id="WP_002247828.1">
    <property type="nucleotide sequence ID" value="NC_004758.1"/>
</dbReference>
<accession>A0A112QHE2</accession>
<evidence type="ECO:0000313" key="6">
    <source>
        <dbReference type="Proteomes" id="UP000217930"/>
    </source>
</evidence>
<dbReference type="AlphaFoldDB" id="A0A112QHE2"/>
<sequence>MIRVREKQYPCLVLDDYFQSGLITRRMYFSLDKFHHIPVSGAVIYKDDPIYFRRLEKVLKANAKELDCYAYRVLADGRLFLVDRLITDFFDERK</sequence>
<proteinExistence type="predicted"/>
<gene>
    <name evidence="3" type="ORF">CNQ34_10790</name>
    <name evidence="4" type="ORF">CNQ34_10855</name>
    <name evidence="2" type="ORF">CNQ34_13640</name>
    <name evidence="1" type="ORF">ERS514851_00873</name>
</gene>
<dbReference type="Proteomes" id="UP000217930">
    <property type="component" value="Unassembled WGS sequence"/>
</dbReference>
<dbReference type="EMBL" id="NTLY01000002">
    <property type="protein sequence ID" value="PBJ88263.1"/>
    <property type="molecule type" value="Genomic_DNA"/>
</dbReference>
<reference evidence="2 6" key="2">
    <citation type="journal article" date="2017" name="Clin. Infect. Dis.">
        <title>Increased Risk for Meningococcal Disease among Men who have Sex with Men in the United States, 2012-2015.</title>
        <authorList>
            <person name="Folaranmi T.A."/>
            <person name="Kretz C.B."/>
            <person name="Kamiya H."/>
            <person name="MacNeil J.R."/>
            <person name="Whaley M.J."/>
            <person name="Blain A."/>
            <person name="Antwi M."/>
            <person name="Dorsinville M."/>
            <person name="Pacilli M."/>
            <person name="Smith S."/>
            <person name="Civen R."/>
            <person name="Ngo V."/>
            <person name="Winter K."/>
            <person name="Harriman K."/>
            <person name="Wang X."/>
            <person name="Bowen V.B."/>
            <person name="Patel M."/>
            <person name="Martin S."/>
            <person name="Misegades L."/>
            <person name="Meyer S.A."/>
        </authorList>
    </citation>
    <scope>NUCLEOTIDE SEQUENCE [LARGE SCALE GENOMIC DNA]</scope>
    <source>
        <strain evidence="2 6">M26503</strain>
    </source>
</reference>
<comment type="caution">
    <text evidence="1">The sequence shown here is derived from an EMBL/GenBank/DDBJ whole genome shotgun (WGS) entry which is preliminary data.</text>
</comment>
<reference evidence="2" key="3">
    <citation type="submission" date="2017-09" db="EMBL/GenBank/DDBJ databases">
        <authorList>
            <person name="Kretz C."/>
            <person name="Retchless A."/>
            <person name="Wang X."/>
        </authorList>
    </citation>
    <scope>NUCLEOTIDE SEQUENCE</scope>
    <source>
        <strain evidence="2">M26503</strain>
    </source>
</reference>
<evidence type="ECO:0000313" key="3">
    <source>
        <dbReference type="EMBL" id="PBJ88263.1"/>
    </source>
</evidence>
<evidence type="ECO:0000313" key="1">
    <source>
        <dbReference type="EMBL" id="CWT95664.1"/>
    </source>
</evidence>